<organism evidence="2 3">
    <name type="scientific">Porticoccus litoralis</name>
    <dbReference type="NCBI Taxonomy" id="434086"/>
    <lineage>
        <taxon>Bacteria</taxon>
        <taxon>Pseudomonadati</taxon>
        <taxon>Pseudomonadota</taxon>
        <taxon>Gammaproteobacteria</taxon>
        <taxon>Cellvibrionales</taxon>
        <taxon>Porticoccaceae</taxon>
        <taxon>Porticoccus</taxon>
    </lineage>
</organism>
<proteinExistence type="predicted"/>
<dbReference type="InterPro" id="IPR058661">
    <property type="entry name" value="FimL_2nd"/>
</dbReference>
<name>A0AAW8B5I2_9GAMM</name>
<gene>
    <name evidence="2" type="ORF">Q8A57_09415</name>
</gene>
<evidence type="ECO:0000259" key="1">
    <source>
        <dbReference type="Pfam" id="PF26379"/>
    </source>
</evidence>
<protein>
    <recommendedName>
        <fullName evidence="1">Scaffold protein FimL second domain-containing protein</fullName>
    </recommendedName>
</protein>
<dbReference type="RefSeq" id="WP_305170849.1">
    <property type="nucleotide sequence ID" value="NZ_JAUUUU010000005.1"/>
</dbReference>
<evidence type="ECO:0000313" key="3">
    <source>
        <dbReference type="Proteomes" id="UP001178354"/>
    </source>
</evidence>
<reference evidence="2" key="2">
    <citation type="submission" date="2023-08" db="EMBL/GenBank/DDBJ databases">
        <authorList>
            <person name="Luo J."/>
        </authorList>
    </citation>
    <scope>NUCLEOTIDE SEQUENCE</scope>
    <source>
        <strain evidence="2">DSM 25064</strain>
    </source>
</reference>
<reference evidence="2" key="1">
    <citation type="journal article" date="2010" name="Int. J. Syst. Evol. Microbiol.">
        <title>Porticoccus litoralis gen. nov., sp. nov., a gammaproteobacterium isolated from the Yellow Sea.</title>
        <authorList>
            <person name="Oh H.M."/>
            <person name="Kim H."/>
            <person name="Kim K.M."/>
            <person name="Min G.S."/>
            <person name="Cho J.C."/>
        </authorList>
    </citation>
    <scope>NUCLEOTIDE SEQUENCE</scope>
    <source>
        <strain evidence="2">DSM 25064</strain>
    </source>
</reference>
<comment type="caution">
    <text evidence="2">The sequence shown here is derived from an EMBL/GenBank/DDBJ whole genome shotgun (WGS) entry which is preliminary data.</text>
</comment>
<dbReference type="Proteomes" id="UP001178354">
    <property type="component" value="Unassembled WGS sequence"/>
</dbReference>
<dbReference type="AlphaFoldDB" id="A0AAW8B5I2"/>
<feature type="domain" description="Scaffold protein FimL second" evidence="1">
    <location>
        <begin position="149"/>
        <end position="277"/>
    </location>
</feature>
<evidence type="ECO:0000313" key="2">
    <source>
        <dbReference type="EMBL" id="MDP1521185.1"/>
    </source>
</evidence>
<accession>A0AAW8B5I2</accession>
<keyword evidence="3" id="KW-1185">Reference proteome</keyword>
<sequence>MYPINPQVIAMVQEELEKEVLALMQLLEDAADRVDLEKFKGHLTALSGALKVLELPSATAFMQAVSELADTPVQLASGSYEAKAVYAALQSFSAYLQQLANLKQDNLMLLLPEINELRAVAGKPVMDERDAVRDCTPENLPLLNVSLRTEDERQVVASVRRLFQQGLVHAFRGVNRKAAIKVMAHGVHRLRKTLTEPAERDYWSLLFEILSAMHRGTLGFEQSLLKTLMSVEKQLRVMEENRDASAFYPLDIQQRALAFFALSGLQSDGAKKLANKLGVTSPGITSQEIAESRNSFTGDSDKPLGVLLEAIAEQVDQLRQQLDEGMTSDADPGERCEELVAGLSLLGELCEQSHLKLASQRCQVHVAGIESLQGGQLPMQLYEQLADTLLYLDCILTELQSQAPSESHIAKVNTRSLKQVVENNIVEHAERRALQEANDHLSVVMQMTADYCDGIAGDEVAEPLLDNFKLILGPMGMLELTRAENVARRCLEILNRCVTSGGTVTLASTMEVFADAIVSLEYYLQNRRWNRNFDDAVLSVAEECLLTLEAA</sequence>
<dbReference type="EMBL" id="JAUUUU010000005">
    <property type="protein sequence ID" value="MDP1521185.1"/>
    <property type="molecule type" value="Genomic_DNA"/>
</dbReference>
<dbReference type="Pfam" id="PF26379">
    <property type="entry name" value="FimL_2nd"/>
    <property type="match status" value="1"/>
</dbReference>